<dbReference type="Gene3D" id="1.25.40.20">
    <property type="entry name" value="Ankyrin repeat-containing domain"/>
    <property type="match status" value="1"/>
</dbReference>
<sequence length="358" mass="37692">MRQSMEASTFENALLGVKQEILARAALRAQAEWPALELASARALIAAVDSCEAEWKRGREQISGDGAASTRPEDLCSVLDGLLSAFSGLQEAQKTARASESGMCSADLDIQARASTVRPLVDALLDSAIEVHSIMLHKDADGPRSAALASKLRELLGKPSAREALATIRVEVPSHDLFEGIGQQSQEPGRGSSATADSSKDNQAAPADAAEESGKAAAGAPDALLMTVPGEMLPGTASMADGDCDSSSRLWQAVHVGDEATLRALVERQLCNGKMRDASGHSVLWHLIAFGHLGIAEYIMDAFPPGSSKGVEVDEVHERRGDTLLHLLCGGKSFSKEAATLFKRVTAVAPDALLPRPP</sequence>
<evidence type="ECO:0000256" key="1">
    <source>
        <dbReference type="SAM" id="MobiDB-lite"/>
    </source>
</evidence>
<comment type="caution">
    <text evidence="2">The sequence shown here is derived from an EMBL/GenBank/DDBJ whole genome shotgun (WGS) entry which is preliminary data.</text>
</comment>
<dbReference type="Proteomes" id="UP000626109">
    <property type="component" value="Unassembled WGS sequence"/>
</dbReference>
<protein>
    <submittedName>
        <fullName evidence="2">Uncharacterized protein</fullName>
    </submittedName>
</protein>
<gene>
    <name evidence="2" type="ORF">PGLA2088_LOCUS46298</name>
</gene>
<dbReference type="EMBL" id="CAJNNW010036122">
    <property type="protein sequence ID" value="CAE8732196.1"/>
    <property type="molecule type" value="Genomic_DNA"/>
</dbReference>
<organism evidence="2 3">
    <name type="scientific">Polarella glacialis</name>
    <name type="common">Dinoflagellate</name>
    <dbReference type="NCBI Taxonomy" id="89957"/>
    <lineage>
        <taxon>Eukaryota</taxon>
        <taxon>Sar</taxon>
        <taxon>Alveolata</taxon>
        <taxon>Dinophyceae</taxon>
        <taxon>Suessiales</taxon>
        <taxon>Suessiaceae</taxon>
        <taxon>Polarella</taxon>
    </lineage>
</organism>
<name>A0A813LQF2_POLGL</name>
<reference evidence="2" key="1">
    <citation type="submission" date="2021-02" db="EMBL/GenBank/DDBJ databases">
        <authorList>
            <person name="Dougan E. K."/>
            <person name="Rhodes N."/>
            <person name="Thang M."/>
            <person name="Chan C."/>
        </authorList>
    </citation>
    <scope>NUCLEOTIDE SEQUENCE</scope>
</reference>
<accession>A0A813LQF2</accession>
<feature type="region of interest" description="Disordered" evidence="1">
    <location>
        <begin position="181"/>
        <end position="216"/>
    </location>
</feature>
<dbReference type="SUPFAM" id="SSF48403">
    <property type="entry name" value="Ankyrin repeat"/>
    <property type="match status" value="1"/>
</dbReference>
<evidence type="ECO:0000313" key="2">
    <source>
        <dbReference type="EMBL" id="CAE8732196.1"/>
    </source>
</evidence>
<evidence type="ECO:0000313" key="3">
    <source>
        <dbReference type="Proteomes" id="UP000626109"/>
    </source>
</evidence>
<dbReference type="InterPro" id="IPR036770">
    <property type="entry name" value="Ankyrin_rpt-contain_sf"/>
</dbReference>
<dbReference type="AlphaFoldDB" id="A0A813LQF2"/>
<feature type="compositionally biased region" description="Polar residues" evidence="1">
    <location>
        <begin position="182"/>
        <end position="197"/>
    </location>
</feature>
<proteinExistence type="predicted"/>